<dbReference type="Pfam" id="PF14907">
    <property type="entry name" value="NTP_transf_5"/>
    <property type="match status" value="1"/>
</dbReference>
<keyword evidence="2" id="KW-1185">Reference proteome</keyword>
<dbReference type="Gene3D" id="3.30.460.40">
    <property type="match status" value="1"/>
</dbReference>
<proteinExistence type="predicted"/>
<name>A0A1T2L0Z0_9GAMM</name>
<evidence type="ECO:0008006" key="3">
    <source>
        <dbReference type="Google" id="ProtNLM"/>
    </source>
</evidence>
<accession>A0A1T2L0Z0</accession>
<sequence length="488" mass="55392">MSFCFRCFPKMSWAWPQGDHDQLLFCAVSPDRDVALEQFSRWLSRNNIDDLTFREHRLLAAIAERFGKSLAHHSEYPRLAGLQRMLWTKSRMAINESLPMLRRLVEVGIDVMLIKGAARIALNESDQKARVAHDIDILIRYEDFQRAIELLVENGWRYDSGETLLSLKSRLSAIRGINLFKGRLGDIDLHQAAFKLNEPLRDGTQGLWGRAEKANFFGLELFVPSVEDRMVLAISHGGVDGHSHSDWLVDCALAASDEAFNWQRFVEIVVEQQIVVPSRIALGYLQQRLGVVIPDFVIDALEKADRQSLSGRWTELVLAKPMTDVSLPGWVLLPLIKILRIRYERRGRRSESQVVKVLRGRVQRKGGVNPEGEPALRSCIETEHVEAAGAYLCKIEMTVSLPAVNRRLEFELNSETRHIARLRARTVSRAPGIAIISFEGELGLLSEDVVLWVESRPVSQSRTKTKGLQQEKYEALPFVLNSAQLTRI</sequence>
<gene>
    <name evidence="1" type="ORF">BOW53_14565</name>
</gene>
<protein>
    <recommendedName>
        <fullName evidence="3">Nucleotidyltransferase family protein</fullName>
    </recommendedName>
</protein>
<evidence type="ECO:0000313" key="1">
    <source>
        <dbReference type="EMBL" id="OOZ38741.1"/>
    </source>
</evidence>
<dbReference type="OrthoDB" id="8430972at2"/>
<dbReference type="AlphaFoldDB" id="A0A1T2L0Z0"/>
<organism evidence="1 2">
    <name type="scientific">Solemya pervernicosa gill symbiont</name>
    <dbReference type="NCBI Taxonomy" id="642797"/>
    <lineage>
        <taxon>Bacteria</taxon>
        <taxon>Pseudomonadati</taxon>
        <taxon>Pseudomonadota</taxon>
        <taxon>Gammaproteobacteria</taxon>
        <taxon>sulfur-oxidizing symbionts</taxon>
    </lineage>
</organism>
<dbReference type="Proteomes" id="UP000191110">
    <property type="component" value="Unassembled WGS sequence"/>
</dbReference>
<reference evidence="1 2" key="1">
    <citation type="submission" date="2016-11" db="EMBL/GenBank/DDBJ databases">
        <title>Mixed transmission modes and dynamic genome evolution in an obligate animal-bacterial symbiosis.</title>
        <authorList>
            <person name="Russell S.L."/>
            <person name="Corbett-Detig R.B."/>
            <person name="Cavanaugh C.M."/>
        </authorList>
    </citation>
    <scope>NUCLEOTIDE SEQUENCE [LARGE SCALE GENOMIC DNA]</scope>
    <source>
        <strain evidence="1">Sveles-Q1</strain>
    </source>
</reference>
<dbReference type="InterPro" id="IPR039498">
    <property type="entry name" value="NTP_transf_5"/>
</dbReference>
<evidence type="ECO:0000313" key="2">
    <source>
        <dbReference type="Proteomes" id="UP000191110"/>
    </source>
</evidence>
<comment type="caution">
    <text evidence="1">The sequence shown here is derived from an EMBL/GenBank/DDBJ whole genome shotgun (WGS) entry which is preliminary data.</text>
</comment>
<dbReference type="EMBL" id="MPRL01000075">
    <property type="protein sequence ID" value="OOZ38741.1"/>
    <property type="molecule type" value="Genomic_DNA"/>
</dbReference>